<evidence type="ECO:0000313" key="2">
    <source>
        <dbReference type="Proteomes" id="UP000004995"/>
    </source>
</evidence>
<dbReference type="Gramene" id="KQL27861">
    <property type="protein sequence ID" value="KQL27861"/>
    <property type="gene ID" value="SETIT_019220mg"/>
</dbReference>
<dbReference type="Proteomes" id="UP000004995">
    <property type="component" value="Unassembled WGS sequence"/>
</dbReference>
<accession>K3YY70</accession>
<dbReference type="EnsemblPlants" id="KQL27861">
    <property type="protein sequence ID" value="KQL27861"/>
    <property type="gene ID" value="SETIT_019220mg"/>
</dbReference>
<protein>
    <submittedName>
        <fullName evidence="1">Uncharacterized protein</fullName>
    </submittedName>
</protein>
<dbReference type="EMBL" id="AGNK02000022">
    <property type="status" value="NOT_ANNOTATED_CDS"/>
    <property type="molecule type" value="Genomic_DNA"/>
</dbReference>
<name>K3YY70_SETIT</name>
<sequence length="173" mass="19609">MPHEGYANPVTNDGPGFHSDMPVRELIKRVTRAIEASNISLAPPVEETADRVMHETRPMPIEPNGTQELGPPYPDSGMRPTTQVTCHKQPLGSALCGYYVCEFIRNNGRYWTNPQDMPTIDRNYSTIEDKQIDNICMDMARFILHGICHEDGAFFDKDSVLMVDECTNLHRWA</sequence>
<reference evidence="1" key="2">
    <citation type="submission" date="2018-08" db="UniProtKB">
        <authorList>
            <consortium name="EnsemblPlants"/>
        </authorList>
    </citation>
    <scope>IDENTIFICATION</scope>
    <source>
        <strain evidence="1">Yugu1</strain>
    </source>
</reference>
<proteinExistence type="predicted"/>
<dbReference type="InParanoid" id="K3YY70"/>
<keyword evidence="2" id="KW-1185">Reference proteome</keyword>
<organism evidence="1 2">
    <name type="scientific">Setaria italica</name>
    <name type="common">Foxtail millet</name>
    <name type="synonym">Panicum italicum</name>
    <dbReference type="NCBI Taxonomy" id="4555"/>
    <lineage>
        <taxon>Eukaryota</taxon>
        <taxon>Viridiplantae</taxon>
        <taxon>Streptophyta</taxon>
        <taxon>Embryophyta</taxon>
        <taxon>Tracheophyta</taxon>
        <taxon>Spermatophyta</taxon>
        <taxon>Magnoliopsida</taxon>
        <taxon>Liliopsida</taxon>
        <taxon>Poales</taxon>
        <taxon>Poaceae</taxon>
        <taxon>PACMAD clade</taxon>
        <taxon>Panicoideae</taxon>
        <taxon>Panicodae</taxon>
        <taxon>Paniceae</taxon>
        <taxon>Cenchrinae</taxon>
        <taxon>Setaria</taxon>
    </lineage>
</organism>
<dbReference type="AlphaFoldDB" id="K3YY70"/>
<evidence type="ECO:0000313" key="1">
    <source>
        <dbReference type="EnsemblPlants" id="KQL27861"/>
    </source>
</evidence>
<dbReference type="HOGENOM" id="CLU_1550185_0_0_1"/>
<reference evidence="2" key="1">
    <citation type="journal article" date="2012" name="Nat. Biotechnol.">
        <title>Reference genome sequence of the model plant Setaria.</title>
        <authorList>
            <person name="Bennetzen J.L."/>
            <person name="Schmutz J."/>
            <person name="Wang H."/>
            <person name="Percifield R."/>
            <person name="Hawkins J."/>
            <person name="Pontaroli A.C."/>
            <person name="Estep M."/>
            <person name="Feng L."/>
            <person name="Vaughn J.N."/>
            <person name="Grimwood J."/>
            <person name="Jenkins J."/>
            <person name="Barry K."/>
            <person name="Lindquist E."/>
            <person name="Hellsten U."/>
            <person name="Deshpande S."/>
            <person name="Wang X."/>
            <person name="Wu X."/>
            <person name="Mitros T."/>
            <person name="Triplett J."/>
            <person name="Yang X."/>
            <person name="Ye C.Y."/>
            <person name="Mauro-Herrera M."/>
            <person name="Wang L."/>
            <person name="Li P."/>
            <person name="Sharma M."/>
            <person name="Sharma R."/>
            <person name="Ronald P.C."/>
            <person name="Panaud O."/>
            <person name="Kellogg E.A."/>
            <person name="Brutnell T.P."/>
            <person name="Doust A.N."/>
            <person name="Tuskan G.A."/>
            <person name="Rokhsar D."/>
            <person name="Devos K.M."/>
        </authorList>
    </citation>
    <scope>NUCLEOTIDE SEQUENCE [LARGE SCALE GENOMIC DNA]</scope>
    <source>
        <strain evidence="2">cv. Yugu1</strain>
    </source>
</reference>
<dbReference type="FunCoup" id="K3YY70">
    <property type="interactions" value="295"/>
</dbReference>